<organism evidence="2 3">
    <name type="scientific">Streptomyces flavidovirens</name>
    <dbReference type="NCBI Taxonomy" id="67298"/>
    <lineage>
        <taxon>Bacteria</taxon>
        <taxon>Bacillati</taxon>
        <taxon>Actinomycetota</taxon>
        <taxon>Actinomycetes</taxon>
        <taxon>Kitasatosporales</taxon>
        <taxon>Streptomycetaceae</taxon>
        <taxon>Streptomyces</taxon>
    </lineage>
</organism>
<feature type="compositionally biased region" description="Basic and acidic residues" evidence="1">
    <location>
        <begin position="427"/>
        <end position="437"/>
    </location>
</feature>
<gene>
    <name evidence="2" type="ORF">ACFYWW_03800</name>
</gene>
<protein>
    <submittedName>
        <fullName evidence="2">Uncharacterized protein</fullName>
    </submittedName>
</protein>
<proteinExistence type="predicted"/>
<dbReference type="RefSeq" id="WP_387893742.1">
    <property type="nucleotide sequence ID" value="NZ_JBIAPK010000001.1"/>
</dbReference>
<feature type="region of interest" description="Disordered" evidence="1">
    <location>
        <begin position="408"/>
        <end position="530"/>
    </location>
</feature>
<feature type="compositionally biased region" description="Gly residues" evidence="1">
    <location>
        <begin position="508"/>
        <end position="517"/>
    </location>
</feature>
<reference evidence="2 3" key="1">
    <citation type="submission" date="2024-10" db="EMBL/GenBank/DDBJ databases">
        <title>The Natural Products Discovery Center: Release of the First 8490 Sequenced Strains for Exploring Actinobacteria Biosynthetic Diversity.</title>
        <authorList>
            <person name="Kalkreuter E."/>
            <person name="Kautsar S.A."/>
            <person name="Yang D."/>
            <person name="Bader C.D."/>
            <person name="Teijaro C.N."/>
            <person name="Fluegel L."/>
            <person name="Davis C.M."/>
            <person name="Simpson J.R."/>
            <person name="Lauterbach L."/>
            <person name="Steele A.D."/>
            <person name="Gui C."/>
            <person name="Meng S."/>
            <person name="Li G."/>
            <person name="Viehrig K."/>
            <person name="Ye F."/>
            <person name="Su P."/>
            <person name="Kiefer A.F."/>
            <person name="Nichols A."/>
            <person name="Cepeda A.J."/>
            <person name="Yan W."/>
            <person name="Fan B."/>
            <person name="Jiang Y."/>
            <person name="Adhikari A."/>
            <person name="Zheng C.-J."/>
            <person name="Schuster L."/>
            <person name="Cowan T.M."/>
            <person name="Smanski M.J."/>
            <person name="Chevrette M.G."/>
            <person name="De Carvalho L.P.S."/>
            <person name="Shen B."/>
        </authorList>
    </citation>
    <scope>NUCLEOTIDE SEQUENCE [LARGE SCALE GENOMIC DNA]</scope>
    <source>
        <strain evidence="2 3">NPDC003029</strain>
    </source>
</reference>
<accession>A0ABW6R8M8</accession>
<comment type="caution">
    <text evidence="2">The sequence shown here is derived from an EMBL/GenBank/DDBJ whole genome shotgun (WGS) entry which is preliminary data.</text>
</comment>
<dbReference type="CDD" id="cd20739">
    <property type="entry name" value="PoNe_DUF637"/>
    <property type="match status" value="1"/>
</dbReference>
<sequence length="821" mass="87855">MIEPSGIPHFSGNLEQLDLDVSALRSDAIGIRNGGRDVHARFQALEGVYKAPEAGQLFATTRPVMDKAETFATNLETVADALDTFSIEARPLAKKLAQLKADALAFVESVKGDDEWTDDEDKINQHQELLDGVSAARAAFQESENRAASKISAIVGGPKFVFDDGSHTANDKTVMYGNDLDTLKSAEELPWGVPVSETGFGYWAKSYFWDGLIVDNIGGGLKGLGTLVGIGDDDTSDAWSHLWDVVGGIGQYTATPYNWLLDQALGEEPKDPEVEKQKQATRDFGKALVGWDMWDENPARAAATVTFTVLTLGSGALATAAKAGSGGALAKTAGAASKVGTWIDPLSAGLKVTGKAVGSMPRLSEVTASIRSAFDTTATSQRLHSVIELENGSKVVIRDGEFIPLDANGKINTATPHQEAPAGAHATPEEVPARRDLAAVGAHPRAHEASAHAGENPPPRASHEALVRDGSNTPRGMGDTAGGSGAGALPSRAGTSPTARFGDNVPGQRGGGSGNGAHGDYTGPSRWNGASPEEIMRHQVHRANNEPGYFERYYKTTGKSTGYRKFADIPDESGLVPPQLIPDPHNPGRKISIDDAPPPIPEKYIAGGDVTRTPKTVSSPDSLKTLNDAAQTRHTSVTADNLFHKTLSDAADALKADKSQANIDALKAAEIEHKPLHESMTKDTEAYGEAIAEHHVIPEHYPNATRETLAGPKNGNDQFDQLWRREDGGYVVVEAKSNVRTELGKRNLPDGFSARQGSKEYFLDILNEMRERGLNGNANETRLYNELLDALEEGKVDYILVKGKPNTGTYAGYYMRRFNLG</sequence>
<dbReference type="Proteomes" id="UP001601976">
    <property type="component" value="Unassembled WGS sequence"/>
</dbReference>
<dbReference type="EMBL" id="JBIAPK010000001">
    <property type="protein sequence ID" value="MFF3337852.1"/>
    <property type="molecule type" value="Genomic_DNA"/>
</dbReference>
<name>A0ABW6R8M8_9ACTN</name>
<keyword evidence="3" id="KW-1185">Reference proteome</keyword>
<evidence type="ECO:0000313" key="2">
    <source>
        <dbReference type="EMBL" id="MFF3337852.1"/>
    </source>
</evidence>
<evidence type="ECO:0000256" key="1">
    <source>
        <dbReference type="SAM" id="MobiDB-lite"/>
    </source>
</evidence>
<evidence type="ECO:0000313" key="3">
    <source>
        <dbReference type="Proteomes" id="UP001601976"/>
    </source>
</evidence>
<dbReference type="InterPro" id="IPR049762">
    <property type="entry name" value="PoNe_dom"/>
</dbReference>